<dbReference type="EMBL" id="LWDX02001682">
    <property type="protein sequence ID" value="OEL38476.1"/>
    <property type="molecule type" value="Genomic_DNA"/>
</dbReference>
<keyword evidence="3" id="KW-1185">Reference proteome</keyword>
<reference evidence="2 3" key="1">
    <citation type="submission" date="2016-09" db="EMBL/GenBank/DDBJ databases">
        <title>The draft genome of Dichanthelium oligosanthes: A C3 panicoid grass species.</title>
        <authorList>
            <person name="Studer A.J."/>
            <person name="Schnable J.C."/>
            <person name="Brutnell T.P."/>
        </authorList>
    </citation>
    <scope>NUCLEOTIDE SEQUENCE [LARGE SCALE GENOMIC DNA]</scope>
    <source>
        <strain evidence="3">cv. Kellogg 1175</strain>
        <tissue evidence="2">Leaf</tissue>
    </source>
</reference>
<evidence type="ECO:0000313" key="3">
    <source>
        <dbReference type="Proteomes" id="UP000095767"/>
    </source>
</evidence>
<feature type="transmembrane region" description="Helical" evidence="1">
    <location>
        <begin position="12"/>
        <end position="34"/>
    </location>
</feature>
<keyword evidence="1" id="KW-0472">Membrane</keyword>
<sequence>MHHMDCQVKQLLFLVVCFAVKLLAMVVNAAHVIISFEDFAEL</sequence>
<organism evidence="2 3">
    <name type="scientific">Dichanthelium oligosanthes</name>
    <dbReference type="NCBI Taxonomy" id="888268"/>
    <lineage>
        <taxon>Eukaryota</taxon>
        <taxon>Viridiplantae</taxon>
        <taxon>Streptophyta</taxon>
        <taxon>Embryophyta</taxon>
        <taxon>Tracheophyta</taxon>
        <taxon>Spermatophyta</taxon>
        <taxon>Magnoliopsida</taxon>
        <taxon>Liliopsida</taxon>
        <taxon>Poales</taxon>
        <taxon>Poaceae</taxon>
        <taxon>PACMAD clade</taxon>
        <taxon>Panicoideae</taxon>
        <taxon>Panicodae</taxon>
        <taxon>Paniceae</taxon>
        <taxon>Dichantheliinae</taxon>
        <taxon>Dichanthelium</taxon>
    </lineage>
</organism>
<evidence type="ECO:0000256" key="1">
    <source>
        <dbReference type="SAM" id="Phobius"/>
    </source>
</evidence>
<accession>A0A1E5WM31</accession>
<dbReference type="Proteomes" id="UP000095767">
    <property type="component" value="Unassembled WGS sequence"/>
</dbReference>
<proteinExistence type="predicted"/>
<comment type="caution">
    <text evidence="2">The sequence shown here is derived from an EMBL/GenBank/DDBJ whole genome shotgun (WGS) entry which is preliminary data.</text>
</comment>
<gene>
    <name evidence="2" type="ORF">BAE44_0000506</name>
</gene>
<name>A0A1E5WM31_9POAL</name>
<protein>
    <submittedName>
        <fullName evidence="2">Uncharacterized protein</fullName>
    </submittedName>
</protein>
<keyword evidence="1" id="KW-0812">Transmembrane</keyword>
<evidence type="ECO:0000313" key="2">
    <source>
        <dbReference type="EMBL" id="OEL38476.1"/>
    </source>
</evidence>
<dbReference type="AlphaFoldDB" id="A0A1E5WM31"/>
<keyword evidence="1" id="KW-1133">Transmembrane helix</keyword>